<dbReference type="Gene3D" id="1.10.10.60">
    <property type="entry name" value="Homeodomain-like"/>
    <property type="match status" value="2"/>
</dbReference>
<evidence type="ECO:0000256" key="3">
    <source>
        <dbReference type="ARBA" id="ARBA00023163"/>
    </source>
</evidence>
<organism evidence="6 7">
    <name type="scientific">Nocardioides koreensis</name>
    <dbReference type="NCBI Taxonomy" id="433651"/>
    <lineage>
        <taxon>Bacteria</taxon>
        <taxon>Bacillati</taxon>
        <taxon>Actinomycetota</taxon>
        <taxon>Actinomycetes</taxon>
        <taxon>Propionibacteriales</taxon>
        <taxon>Nocardioidaceae</taxon>
        <taxon>Nocardioides</taxon>
    </lineage>
</organism>
<dbReference type="InterPro" id="IPR050204">
    <property type="entry name" value="AraC_XylS_family_regulators"/>
</dbReference>
<dbReference type="InterPro" id="IPR011051">
    <property type="entry name" value="RmlC_Cupin_sf"/>
</dbReference>
<evidence type="ECO:0000256" key="4">
    <source>
        <dbReference type="SAM" id="MobiDB-lite"/>
    </source>
</evidence>
<keyword evidence="7" id="KW-1185">Reference proteome</keyword>
<dbReference type="SUPFAM" id="SSF46689">
    <property type="entry name" value="Homeodomain-like"/>
    <property type="match status" value="2"/>
</dbReference>
<evidence type="ECO:0000256" key="1">
    <source>
        <dbReference type="ARBA" id="ARBA00023015"/>
    </source>
</evidence>
<dbReference type="PROSITE" id="PS00041">
    <property type="entry name" value="HTH_ARAC_FAMILY_1"/>
    <property type="match status" value="1"/>
</dbReference>
<dbReference type="PANTHER" id="PTHR46796:SF7">
    <property type="entry name" value="ARAC FAMILY TRANSCRIPTIONAL REGULATOR"/>
    <property type="match status" value="1"/>
</dbReference>
<feature type="region of interest" description="Disordered" evidence="4">
    <location>
        <begin position="1"/>
        <end position="23"/>
    </location>
</feature>
<dbReference type="EMBL" id="BAAAQR010000019">
    <property type="protein sequence ID" value="GAA2156315.1"/>
    <property type="molecule type" value="Genomic_DNA"/>
</dbReference>
<dbReference type="PROSITE" id="PS01124">
    <property type="entry name" value="HTH_ARAC_FAMILY_2"/>
    <property type="match status" value="1"/>
</dbReference>
<dbReference type="InterPro" id="IPR009057">
    <property type="entry name" value="Homeodomain-like_sf"/>
</dbReference>
<reference evidence="6 7" key="1">
    <citation type="journal article" date="2019" name="Int. J. Syst. Evol. Microbiol.">
        <title>The Global Catalogue of Microorganisms (GCM) 10K type strain sequencing project: providing services to taxonomists for standard genome sequencing and annotation.</title>
        <authorList>
            <consortium name="The Broad Institute Genomics Platform"/>
            <consortium name="The Broad Institute Genome Sequencing Center for Infectious Disease"/>
            <person name="Wu L."/>
            <person name="Ma J."/>
        </authorList>
    </citation>
    <scope>NUCLEOTIDE SEQUENCE [LARGE SCALE GENOMIC DNA]</scope>
    <source>
        <strain evidence="6 7">JCM 16022</strain>
    </source>
</reference>
<gene>
    <name evidence="6" type="ORF">GCM10009844_44470</name>
</gene>
<evidence type="ECO:0000313" key="6">
    <source>
        <dbReference type="EMBL" id="GAA2156315.1"/>
    </source>
</evidence>
<sequence length="351" mass="37981">MSLMSWRPTSHDQVPGVPDQDPTPALSEALAGLRLSGAIFLRGEYTENWAYESMPAGDLTSVLAPDAARVVLFHVVAAGRCWVEIDGSERLWAEAGDVIVLPYGDDHRMGGTNDAELVSVASLVDPPPWAEMPMIRYGQGGDPTDVICGYLISDDPLFDPRLRALPGIFVVSPPDGPARAFVSASIEYAYQQTSRVGLDRIEAPTQVPQLLLVEVLKLHLAHAPASEHGWLRALRDPVTAPAMARIHGDPGRKWTVAELAAAGHVSASLLDERFRGVLGMPPIRYLTEWRMHLARTLLDSAEVGVAAIARRVGYESEEAFSRAFKRAHGVAPSRWRRGVVPPSGATPGRAG</sequence>
<keyword evidence="1" id="KW-0805">Transcription regulation</keyword>
<dbReference type="InterPro" id="IPR020449">
    <property type="entry name" value="Tscrpt_reg_AraC-type_HTH"/>
</dbReference>
<dbReference type="Pfam" id="PF12852">
    <property type="entry name" value="Cupin_6"/>
    <property type="match status" value="1"/>
</dbReference>
<dbReference type="InterPro" id="IPR032783">
    <property type="entry name" value="AraC_lig"/>
</dbReference>
<dbReference type="SMART" id="SM00342">
    <property type="entry name" value="HTH_ARAC"/>
    <property type="match status" value="1"/>
</dbReference>
<dbReference type="InterPro" id="IPR018060">
    <property type="entry name" value="HTH_AraC"/>
</dbReference>
<dbReference type="SUPFAM" id="SSF51182">
    <property type="entry name" value="RmlC-like cupins"/>
    <property type="match status" value="1"/>
</dbReference>
<keyword evidence="3" id="KW-0804">Transcription</keyword>
<keyword evidence="2" id="KW-0238">DNA-binding</keyword>
<comment type="caution">
    <text evidence="6">The sequence shown here is derived from an EMBL/GenBank/DDBJ whole genome shotgun (WGS) entry which is preliminary data.</text>
</comment>
<proteinExistence type="predicted"/>
<evidence type="ECO:0000259" key="5">
    <source>
        <dbReference type="PROSITE" id="PS01124"/>
    </source>
</evidence>
<accession>A0ABN3A8S4</accession>
<dbReference type="PRINTS" id="PR00032">
    <property type="entry name" value="HTHARAC"/>
</dbReference>
<dbReference type="InterPro" id="IPR018062">
    <property type="entry name" value="HTH_AraC-typ_CS"/>
</dbReference>
<name>A0ABN3A8S4_9ACTN</name>
<dbReference type="PANTHER" id="PTHR46796">
    <property type="entry name" value="HTH-TYPE TRANSCRIPTIONAL ACTIVATOR RHAS-RELATED"/>
    <property type="match status" value="1"/>
</dbReference>
<dbReference type="Proteomes" id="UP001501771">
    <property type="component" value="Unassembled WGS sequence"/>
</dbReference>
<protein>
    <submittedName>
        <fullName evidence="6">AraC family transcriptional regulator</fullName>
    </submittedName>
</protein>
<feature type="domain" description="HTH araC/xylS-type" evidence="5">
    <location>
        <begin position="240"/>
        <end position="338"/>
    </location>
</feature>
<dbReference type="Pfam" id="PF12833">
    <property type="entry name" value="HTH_18"/>
    <property type="match status" value="1"/>
</dbReference>
<evidence type="ECO:0000313" key="7">
    <source>
        <dbReference type="Proteomes" id="UP001501771"/>
    </source>
</evidence>
<evidence type="ECO:0000256" key="2">
    <source>
        <dbReference type="ARBA" id="ARBA00023125"/>
    </source>
</evidence>